<proteinExistence type="predicted"/>
<evidence type="ECO:0008006" key="3">
    <source>
        <dbReference type="Google" id="ProtNLM"/>
    </source>
</evidence>
<dbReference type="Proteomes" id="UP001281614">
    <property type="component" value="Unassembled WGS sequence"/>
</dbReference>
<keyword evidence="2" id="KW-1185">Reference proteome</keyword>
<protein>
    <recommendedName>
        <fullName evidence="3">HNH nuclease domain-containing protein</fullName>
    </recommendedName>
</protein>
<comment type="caution">
    <text evidence="1">The sequence shown here is derived from an EMBL/GenBank/DDBJ whole genome shotgun (WGS) entry which is preliminary data.</text>
</comment>
<gene>
    <name evidence="1" type="ORF">CKAH01_01130</name>
</gene>
<name>A0AAD9YCE3_COLKA</name>
<accession>A0AAD9YCE3</accession>
<evidence type="ECO:0000313" key="2">
    <source>
        <dbReference type="Proteomes" id="UP001281614"/>
    </source>
</evidence>
<dbReference type="EMBL" id="VYYT01000222">
    <property type="protein sequence ID" value="KAK2755238.1"/>
    <property type="molecule type" value="Genomic_DNA"/>
</dbReference>
<sequence>MAGKADPMLSTVLSTVVAHPLSQQQLDDTQSELSSALTDPGSFSNLWGLTDRILEFYTPTSSNDNTSTIISIFRSLLSNHGTLALMTDLKTIGRDQPKLRLFACYLKDTLLKPMKLAGVVDSVASTPASPSPHAARSITQLAAVVQSSNRNRRKTKKDQCLMRDGHRCVFSHGYDVESVMDGLITTPADAEICGTQLAHVLPIALSKFDEDSQVEREAVASVWFALYRYFPALDGKIGPNNLNQHANLVTLNIQVHNNFYDKHRLAFNPIDGQTDKYEIHNFTGHKLQAKPPQGHDQTIMTLVSYDNRYPLPHPEFFRAHYQIAKILHVSGIGKKIEAEMAASWNDPENVSPDGSTDLGSILNRKMLINV</sequence>
<reference evidence="1" key="1">
    <citation type="submission" date="2023-02" db="EMBL/GenBank/DDBJ databases">
        <title>Colletotrichum kahawae CIFC_Que2 genome sequencing and assembly.</title>
        <authorList>
            <person name="Baroncelli R."/>
        </authorList>
    </citation>
    <scope>NUCLEOTIDE SEQUENCE</scope>
    <source>
        <strain evidence="1">CIFC_Que2</strain>
    </source>
</reference>
<dbReference type="AlphaFoldDB" id="A0AAD9YCE3"/>
<evidence type="ECO:0000313" key="1">
    <source>
        <dbReference type="EMBL" id="KAK2755238.1"/>
    </source>
</evidence>
<organism evidence="1 2">
    <name type="scientific">Colletotrichum kahawae</name>
    <name type="common">Coffee berry disease fungus</name>
    <dbReference type="NCBI Taxonomy" id="34407"/>
    <lineage>
        <taxon>Eukaryota</taxon>
        <taxon>Fungi</taxon>
        <taxon>Dikarya</taxon>
        <taxon>Ascomycota</taxon>
        <taxon>Pezizomycotina</taxon>
        <taxon>Sordariomycetes</taxon>
        <taxon>Hypocreomycetidae</taxon>
        <taxon>Glomerellales</taxon>
        <taxon>Glomerellaceae</taxon>
        <taxon>Colletotrichum</taxon>
        <taxon>Colletotrichum gloeosporioides species complex</taxon>
    </lineage>
</organism>